<dbReference type="PANTHER" id="PTHR13799:SF14">
    <property type="entry name" value="GTP CYCLOHYDROLASE 1 TYPE 2 HOMOLOG"/>
    <property type="match status" value="1"/>
</dbReference>
<comment type="similarity">
    <text evidence="1">Belongs to the GTP cyclohydrolase I type 2/NIF3 family.</text>
</comment>
<dbReference type="GO" id="GO:0005737">
    <property type="term" value="C:cytoplasm"/>
    <property type="evidence" value="ECO:0007669"/>
    <property type="project" value="TreeGrafter"/>
</dbReference>
<dbReference type="Gene3D" id="3.40.1390.30">
    <property type="entry name" value="NIF3 (NGG1p interacting factor 3)-like"/>
    <property type="match status" value="2"/>
</dbReference>
<feature type="binding site" evidence="4">
    <location>
        <position position="219"/>
    </location>
    <ligand>
        <name>a divalent metal cation</name>
        <dbReference type="ChEBI" id="CHEBI:60240"/>
        <label>1</label>
    </ligand>
</feature>
<keyword evidence="3 4" id="KW-0479">Metal-binding</keyword>
<gene>
    <name evidence="5" type="ORF">HP397_01625</name>
</gene>
<feature type="binding site" evidence="4">
    <location>
        <position position="104"/>
    </location>
    <ligand>
        <name>a divalent metal cation</name>
        <dbReference type="ChEBI" id="CHEBI:60240"/>
        <label>1</label>
    </ligand>
</feature>
<dbReference type="EMBL" id="JABMKT010000005">
    <property type="protein sequence ID" value="NYV27528.1"/>
    <property type="molecule type" value="Genomic_DNA"/>
</dbReference>
<dbReference type="NCBIfam" id="TIGR00486">
    <property type="entry name" value="YbgI_SA1388"/>
    <property type="match status" value="1"/>
</dbReference>
<reference evidence="5 6" key="1">
    <citation type="submission" date="2020-05" db="EMBL/GenBank/DDBJ databases">
        <title>Streptobacillus felis strain LHL191014123.</title>
        <authorList>
            <person name="Fawzy A."/>
            <person name="Rau J."/>
            <person name="Risse K."/>
            <person name="Schauerte N."/>
            <person name="Geiger C."/>
            <person name="Blom J."/>
            <person name="Imirzalioglu C."/>
            <person name="Falgenhauer J."/>
            <person name="Bach A."/>
            <person name="Herden C."/>
            <person name="Eisenberg T."/>
        </authorList>
    </citation>
    <scope>NUCLEOTIDE SEQUENCE [LARGE SCALE GENOMIC DNA]</scope>
    <source>
        <strain evidence="5 6">LHL191014123</strain>
    </source>
</reference>
<dbReference type="GO" id="GO:0046872">
    <property type="term" value="F:metal ion binding"/>
    <property type="evidence" value="ECO:0007669"/>
    <property type="project" value="UniProtKB-KW"/>
</dbReference>
<dbReference type="AlphaFoldDB" id="A0A7Z0PF07"/>
<dbReference type="InterPro" id="IPR002678">
    <property type="entry name" value="DUF34/NIF3"/>
</dbReference>
<evidence type="ECO:0000313" key="5">
    <source>
        <dbReference type="EMBL" id="NYV27528.1"/>
    </source>
</evidence>
<organism evidence="5 6">
    <name type="scientific">Streptobacillus felis</name>
    <dbReference type="NCBI Taxonomy" id="1384509"/>
    <lineage>
        <taxon>Bacteria</taxon>
        <taxon>Fusobacteriati</taxon>
        <taxon>Fusobacteriota</taxon>
        <taxon>Fusobacteriia</taxon>
        <taxon>Fusobacteriales</taxon>
        <taxon>Leptotrichiaceae</taxon>
        <taxon>Streptobacillus</taxon>
    </lineage>
</organism>
<keyword evidence="6" id="KW-1185">Reference proteome</keyword>
<accession>A0A7Z0PF07</accession>
<evidence type="ECO:0000256" key="3">
    <source>
        <dbReference type="ARBA" id="ARBA00022723"/>
    </source>
</evidence>
<feature type="binding site" evidence="4">
    <location>
        <position position="65"/>
    </location>
    <ligand>
        <name>a divalent metal cation</name>
        <dbReference type="ChEBI" id="CHEBI:60240"/>
        <label>1</label>
    </ligand>
</feature>
<dbReference type="RefSeq" id="WP_180135446.1">
    <property type="nucleotide sequence ID" value="NZ_JABMKT010000005.1"/>
</dbReference>
<evidence type="ECO:0000313" key="6">
    <source>
        <dbReference type="Proteomes" id="UP000526184"/>
    </source>
</evidence>
<feature type="binding site" evidence="4">
    <location>
        <position position="66"/>
    </location>
    <ligand>
        <name>a divalent metal cation</name>
        <dbReference type="ChEBI" id="CHEBI:60240"/>
        <label>1</label>
    </ligand>
</feature>
<sequence>MINLSKLVKEFEEMFPRELAEEWDNVGLLVGDIRKKINKVMVCLDITKEAVDFAVKENVDLIISHHPFIFKGQKKILQDTIIGSKIIDIIKNDIAVYSAHTNVDAAKGGLNEYILHKMKLEGEILDGDLIALRRFNLKEKTTIEEIITKIKVSLNIENVRLSRANDNRLVKKIAVTTGAGDSFIPLIRGKVDLFITGDLKHHISLDMGEENLHLLDIDHYGSEKMVVDLFEEKIRQIDESLEILKFDSKEVFEYL</sequence>
<protein>
    <recommendedName>
        <fullName evidence="2">GTP cyclohydrolase 1 type 2 homolog</fullName>
    </recommendedName>
</protein>
<dbReference type="InterPro" id="IPR036069">
    <property type="entry name" value="DUF34/NIF3_sf"/>
</dbReference>
<dbReference type="Proteomes" id="UP000526184">
    <property type="component" value="Unassembled WGS sequence"/>
</dbReference>
<evidence type="ECO:0000256" key="4">
    <source>
        <dbReference type="PIRSR" id="PIRSR602678-1"/>
    </source>
</evidence>
<dbReference type="Pfam" id="PF01784">
    <property type="entry name" value="DUF34_NIF3"/>
    <property type="match status" value="1"/>
</dbReference>
<proteinExistence type="inferred from homology"/>
<evidence type="ECO:0000256" key="2">
    <source>
        <dbReference type="ARBA" id="ARBA00022112"/>
    </source>
</evidence>
<feature type="binding site" evidence="4">
    <location>
        <position position="223"/>
    </location>
    <ligand>
        <name>a divalent metal cation</name>
        <dbReference type="ChEBI" id="CHEBI:60240"/>
        <label>1</label>
    </ligand>
</feature>
<comment type="caution">
    <text evidence="5">The sequence shown here is derived from an EMBL/GenBank/DDBJ whole genome shotgun (WGS) entry which is preliminary data.</text>
</comment>
<dbReference type="FunFam" id="3.40.1390.30:FF:000001">
    <property type="entry name" value="GTP cyclohydrolase 1 type 2"/>
    <property type="match status" value="1"/>
</dbReference>
<evidence type="ECO:0000256" key="1">
    <source>
        <dbReference type="ARBA" id="ARBA00006964"/>
    </source>
</evidence>
<dbReference type="SUPFAM" id="SSF102705">
    <property type="entry name" value="NIF3 (NGG1p interacting factor 3)-like"/>
    <property type="match status" value="1"/>
</dbReference>
<dbReference type="PANTHER" id="PTHR13799">
    <property type="entry name" value="NGG1 INTERACTING FACTOR 3"/>
    <property type="match status" value="1"/>
</dbReference>
<name>A0A7Z0PF07_9FUSO</name>